<reference evidence="1" key="1">
    <citation type="submission" date="2023-10" db="EMBL/GenBank/DDBJ databases">
        <title>Genome assemblies of two species of porcelain crab, Petrolisthes cinctipes and Petrolisthes manimaculis (Anomura: Porcellanidae).</title>
        <authorList>
            <person name="Angst P."/>
        </authorList>
    </citation>
    <scope>NUCLEOTIDE SEQUENCE</scope>
    <source>
        <strain evidence="1">PB745_01</strain>
        <tissue evidence="1">Gill</tissue>
    </source>
</reference>
<evidence type="ECO:0000313" key="2">
    <source>
        <dbReference type="Proteomes" id="UP001286313"/>
    </source>
</evidence>
<protein>
    <submittedName>
        <fullName evidence="1">Uncharacterized protein</fullName>
    </submittedName>
</protein>
<comment type="caution">
    <text evidence="1">The sequence shown here is derived from an EMBL/GenBank/DDBJ whole genome shotgun (WGS) entry which is preliminary data.</text>
</comment>
<dbReference type="EMBL" id="JAWQEG010008236">
    <property type="protein sequence ID" value="KAK3850708.1"/>
    <property type="molecule type" value="Genomic_DNA"/>
</dbReference>
<gene>
    <name evidence="1" type="ORF">Pcinc_042601</name>
</gene>
<name>A0AAE1EGV0_PETCI</name>
<dbReference type="Proteomes" id="UP001286313">
    <property type="component" value="Unassembled WGS sequence"/>
</dbReference>
<proteinExistence type="predicted"/>
<sequence>MVSKGKLCDRKALGDTRTPLSLCGNMLQWRGDMKCLFVPIEDDWRKQHNANHLVIFSRYRAPNRATVTRLSAPWRREFCHGFVLARRALCGAGEARRTGWGGHTNIHLLAV</sequence>
<evidence type="ECO:0000313" key="1">
    <source>
        <dbReference type="EMBL" id="KAK3850708.1"/>
    </source>
</evidence>
<organism evidence="1 2">
    <name type="scientific">Petrolisthes cinctipes</name>
    <name type="common">Flat porcelain crab</name>
    <dbReference type="NCBI Taxonomy" id="88211"/>
    <lineage>
        <taxon>Eukaryota</taxon>
        <taxon>Metazoa</taxon>
        <taxon>Ecdysozoa</taxon>
        <taxon>Arthropoda</taxon>
        <taxon>Crustacea</taxon>
        <taxon>Multicrustacea</taxon>
        <taxon>Malacostraca</taxon>
        <taxon>Eumalacostraca</taxon>
        <taxon>Eucarida</taxon>
        <taxon>Decapoda</taxon>
        <taxon>Pleocyemata</taxon>
        <taxon>Anomura</taxon>
        <taxon>Galatheoidea</taxon>
        <taxon>Porcellanidae</taxon>
        <taxon>Petrolisthes</taxon>
    </lineage>
</organism>
<accession>A0AAE1EGV0</accession>
<keyword evidence="2" id="KW-1185">Reference proteome</keyword>
<dbReference type="AlphaFoldDB" id="A0AAE1EGV0"/>